<comment type="caution">
    <text evidence="3">The sequence shown here is derived from an EMBL/GenBank/DDBJ whole genome shotgun (WGS) entry which is preliminary data.</text>
</comment>
<keyword evidence="4" id="KW-1185">Reference proteome</keyword>
<dbReference type="EMBL" id="JBBMEJ010000013">
    <property type="protein sequence ID" value="MEQ2371496.1"/>
    <property type="molecule type" value="Genomic_DNA"/>
</dbReference>
<proteinExistence type="predicted"/>
<gene>
    <name evidence="3" type="ORF">WMO28_11220</name>
</gene>
<dbReference type="Gene3D" id="1.10.260.40">
    <property type="entry name" value="lambda repressor-like DNA-binding domains"/>
    <property type="match status" value="1"/>
</dbReference>
<reference evidence="3 4" key="1">
    <citation type="submission" date="2024-03" db="EMBL/GenBank/DDBJ databases">
        <title>Human intestinal bacterial collection.</title>
        <authorList>
            <person name="Pauvert C."/>
            <person name="Hitch T.C.A."/>
            <person name="Clavel T."/>
        </authorList>
    </citation>
    <scope>NUCLEOTIDE SEQUENCE [LARGE SCALE GENOMIC DNA]</scope>
    <source>
        <strain evidence="3 4">CLA-JM-H16</strain>
    </source>
</reference>
<sequence>MLGNRAGSQELIQLGERIRQKRKDSHLTQETFAEKAGISVNTVSRIEGGQAAMSIEIFAKLVEILDADANELLGRNPEEMGNPAHRMFSRVKNLRPKEQKIVIQTMSALMDGIEGIR</sequence>
<evidence type="ECO:0000259" key="2">
    <source>
        <dbReference type="PROSITE" id="PS50943"/>
    </source>
</evidence>
<dbReference type="PANTHER" id="PTHR46797:SF1">
    <property type="entry name" value="METHYLPHOSPHONATE SYNTHASE"/>
    <property type="match status" value="1"/>
</dbReference>
<evidence type="ECO:0000313" key="3">
    <source>
        <dbReference type="EMBL" id="MEQ2371496.1"/>
    </source>
</evidence>
<dbReference type="SMART" id="SM00530">
    <property type="entry name" value="HTH_XRE"/>
    <property type="match status" value="1"/>
</dbReference>
<dbReference type="RefSeq" id="WP_330546037.1">
    <property type="nucleotide sequence ID" value="NZ_JBBMEJ010000013.1"/>
</dbReference>
<organism evidence="3 4">
    <name type="scientific">Blautia aquisgranensis</name>
    <dbReference type="NCBI Taxonomy" id="3133153"/>
    <lineage>
        <taxon>Bacteria</taxon>
        <taxon>Bacillati</taxon>
        <taxon>Bacillota</taxon>
        <taxon>Clostridia</taxon>
        <taxon>Lachnospirales</taxon>
        <taxon>Lachnospiraceae</taxon>
        <taxon>Blautia</taxon>
    </lineage>
</organism>
<dbReference type="Proteomes" id="UP001473063">
    <property type="component" value="Unassembled WGS sequence"/>
</dbReference>
<dbReference type="SUPFAM" id="SSF47413">
    <property type="entry name" value="lambda repressor-like DNA-binding domains"/>
    <property type="match status" value="1"/>
</dbReference>
<feature type="domain" description="HTH cro/C1-type" evidence="2">
    <location>
        <begin position="18"/>
        <end position="72"/>
    </location>
</feature>
<dbReference type="InterPro" id="IPR001387">
    <property type="entry name" value="Cro/C1-type_HTH"/>
</dbReference>
<protein>
    <submittedName>
        <fullName evidence="3">Helix-turn-helix transcriptional regulator</fullName>
    </submittedName>
</protein>
<keyword evidence="1" id="KW-0238">DNA-binding</keyword>
<name>A0ABV1BII9_9FIRM</name>
<evidence type="ECO:0000256" key="1">
    <source>
        <dbReference type="ARBA" id="ARBA00023125"/>
    </source>
</evidence>
<dbReference type="PROSITE" id="PS50943">
    <property type="entry name" value="HTH_CROC1"/>
    <property type="match status" value="1"/>
</dbReference>
<dbReference type="InterPro" id="IPR010982">
    <property type="entry name" value="Lambda_DNA-bd_dom_sf"/>
</dbReference>
<accession>A0ABV1BII9</accession>
<dbReference type="CDD" id="cd00093">
    <property type="entry name" value="HTH_XRE"/>
    <property type="match status" value="1"/>
</dbReference>
<dbReference type="InterPro" id="IPR050807">
    <property type="entry name" value="TransReg_Diox_bact_type"/>
</dbReference>
<evidence type="ECO:0000313" key="4">
    <source>
        <dbReference type="Proteomes" id="UP001473063"/>
    </source>
</evidence>
<dbReference type="Pfam" id="PF13560">
    <property type="entry name" value="HTH_31"/>
    <property type="match status" value="1"/>
</dbReference>
<dbReference type="PANTHER" id="PTHR46797">
    <property type="entry name" value="HTH-TYPE TRANSCRIPTIONAL REGULATOR"/>
    <property type="match status" value="1"/>
</dbReference>